<evidence type="ECO:0000256" key="3">
    <source>
        <dbReference type="ARBA" id="ARBA00012438"/>
    </source>
</evidence>
<dbReference type="SUPFAM" id="SSF47384">
    <property type="entry name" value="Homodimeric domain of signal transducing histidine kinase"/>
    <property type="match status" value="1"/>
</dbReference>
<evidence type="ECO:0000256" key="9">
    <source>
        <dbReference type="ARBA" id="ARBA00023012"/>
    </source>
</evidence>
<keyword evidence="8 11" id="KW-1133">Transmembrane helix</keyword>
<dbReference type="InterPro" id="IPR036097">
    <property type="entry name" value="HisK_dim/P_sf"/>
</dbReference>
<dbReference type="PROSITE" id="PS50885">
    <property type="entry name" value="HAMP"/>
    <property type="match status" value="1"/>
</dbReference>
<dbReference type="InterPro" id="IPR003594">
    <property type="entry name" value="HATPase_dom"/>
</dbReference>
<dbReference type="SMART" id="SM00304">
    <property type="entry name" value="HAMP"/>
    <property type="match status" value="1"/>
</dbReference>
<dbReference type="PANTHER" id="PTHR45436">
    <property type="entry name" value="SENSOR HISTIDINE KINASE YKOH"/>
    <property type="match status" value="1"/>
</dbReference>
<dbReference type="SUPFAM" id="SSF158472">
    <property type="entry name" value="HAMP domain-like"/>
    <property type="match status" value="1"/>
</dbReference>
<dbReference type="CDD" id="cd00082">
    <property type="entry name" value="HisKA"/>
    <property type="match status" value="1"/>
</dbReference>
<feature type="domain" description="HAMP" evidence="13">
    <location>
        <begin position="183"/>
        <end position="236"/>
    </location>
</feature>
<feature type="transmembrane region" description="Helical" evidence="11">
    <location>
        <begin position="12"/>
        <end position="37"/>
    </location>
</feature>
<evidence type="ECO:0000256" key="8">
    <source>
        <dbReference type="ARBA" id="ARBA00022989"/>
    </source>
</evidence>
<comment type="subcellular location">
    <subcellularLocation>
        <location evidence="2">Cell membrane</location>
    </subcellularLocation>
</comment>
<protein>
    <recommendedName>
        <fullName evidence="3">histidine kinase</fullName>
        <ecNumber evidence="3">2.7.13.3</ecNumber>
    </recommendedName>
</protein>
<dbReference type="PROSITE" id="PS50109">
    <property type="entry name" value="HIS_KIN"/>
    <property type="match status" value="1"/>
</dbReference>
<evidence type="ECO:0000256" key="6">
    <source>
        <dbReference type="ARBA" id="ARBA00022692"/>
    </source>
</evidence>
<keyword evidence="4" id="KW-0597">Phosphoprotein</keyword>
<feature type="transmembrane region" description="Helical" evidence="11">
    <location>
        <begin position="164"/>
        <end position="182"/>
    </location>
</feature>
<reference evidence="14" key="1">
    <citation type="submission" date="2021-01" db="EMBL/GenBank/DDBJ databases">
        <title>Whole genome shotgun sequence of Planotetraspora silvatica NBRC 100141.</title>
        <authorList>
            <person name="Komaki H."/>
            <person name="Tamura T."/>
        </authorList>
    </citation>
    <scope>NUCLEOTIDE SEQUENCE</scope>
    <source>
        <strain evidence="14">NBRC 100141</strain>
    </source>
</reference>
<dbReference type="RefSeq" id="WP_203979494.1">
    <property type="nucleotide sequence ID" value="NZ_BAAAKY010000004.1"/>
</dbReference>
<dbReference type="SMART" id="SM00387">
    <property type="entry name" value="HATPase_c"/>
    <property type="match status" value="1"/>
</dbReference>
<dbReference type="InterPro" id="IPR004358">
    <property type="entry name" value="Sig_transdc_His_kin-like_C"/>
</dbReference>
<dbReference type="PANTHER" id="PTHR45436:SF5">
    <property type="entry name" value="SENSOR HISTIDINE KINASE TRCS"/>
    <property type="match status" value="1"/>
</dbReference>
<dbReference type="InterPro" id="IPR005467">
    <property type="entry name" value="His_kinase_dom"/>
</dbReference>
<evidence type="ECO:0000256" key="2">
    <source>
        <dbReference type="ARBA" id="ARBA00004236"/>
    </source>
</evidence>
<dbReference type="AlphaFoldDB" id="A0A8J3UQE8"/>
<dbReference type="SMART" id="SM00388">
    <property type="entry name" value="HisKA"/>
    <property type="match status" value="1"/>
</dbReference>
<dbReference type="InterPro" id="IPR003660">
    <property type="entry name" value="HAMP_dom"/>
</dbReference>
<evidence type="ECO:0000256" key="1">
    <source>
        <dbReference type="ARBA" id="ARBA00000085"/>
    </source>
</evidence>
<feature type="domain" description="Histidine kinase" evidence="12">
    <location>
        <begin position="244"/>
        <end position="450"/>
    </location>
</feature>
<evidence type="ECO:0000256" key="4">
    <source>
        <dbReference type="ARBA" id="ARBA00022553"/>
    </source>
</evidence>
<dbReference type="Gene3D" id="6.10.340.10">
    <property type="match status" value="1"/>
</dbReference>
<evidence type="ECO:0000256" key="10">
    <source>
        <dbReference type="ARBA" id="ARBA00023136"/>
    </source>
</evidence>
<dbReference type="EMBL" id="BOOQ01000047">
    <property type="protein sequence ID" value="GII49989.1"/>
    <property type="molecule type" value="Genomic_DNA"/>
</dbReference>
<dbReference type="SUPFAM" id="SSF55874">
    <property type="entry name" value="ATPase domain of HSP90 chaperone/DNA topoisomerase II/histidine kinase"/>
    <property type="match status" value="1"/>
</dbReference>
<comment type="catalytic activity">
    <reaction evidence="1">
        <text>ATP + protein L-histidine = ADP + protein N-phospho-L-histidine.</text>
        <dbReference type="EC" id="2.7.13.3"/>
    </reaction>
</comment>
<dbReference type="InterPro" id="IPR003661">
    <property type="entry name" value="HisK_dim/P_dom"/>
</dbReference>
<evidence type="ECO:0000256" key="7">
    <source>
        <dbReference type="ARBA" id="ARBA00022777"/>
    </source>
</evidence>
<gene>
    <name evidence="14" type="ORF">Psi02_64130</name>
</gene>
<comment type="caution">
    <text evidence="14">The sequence shown here is derived from an EMBL/GenBank/DDBJ whole genome shotgun (WGS) entry which is preliminary data.</text>
</comment>
<dbReference type="EC" id="2.7.13.3" evidence="3"/>
<sequence length="492" mass="53829">MLRPLLPRSIRARFTLMAGVVSLIVISLIGAGLDFAIRHSIETHIFNESQRVATNLIGWRPGNPLLTPETKINLLQIVDSHRRVLAGSPGAGVQHTLSTMRPPLSDRVSHDTECFPHHGCDLVTAFRIPPLETSLIWQGDPHFVYAGMAQPGILVRDHLEIDTTVALVLLIALAVWGIWWGVGRTLRPVHAISARMAEITVSDLSLRVPEPPGGDEIAHLARSANGTLARLEECLVSQRHFASVVSHELRNPVAGLHTQLEEALLYRDTVDPWVTIETSLCTTERFRMIIDDVLLLARVRTTNPAAPEPIDLGALVREEAADRTYGVPVRAHTQGEVMVLGNRIQLCGVLNNLLFNAKRHAETIVEVTATCCDGQAVVTVTDDGDGIAPDDRERVFEPFVRLDNARRRDPGGSGLGLSIARAISNVHHGSLQIEDSLRGARFVLRLPLMDAAQAPPASMIPNLWGDVPLIRDITKARASEQQPATKPDDTSN</sequence>
<evidence type="ECO:0000313" key="14">
    <source>
        <dbReference type="EMBL" id="GII49989.1"/>
    </source>
</evidence>
<dbReference type="GO" id="GO:0005886">
    <property type="term" value="C:plasma membrane"/>
    <property type="evidence" value="ECO:0007669"/>
    <property type="project" value="UniProtKB-SubCell"/>
</dbReference>
<dbReference type="CDD" id="cd06225">
    <property type="entry name" value="HAMP"/>
    <property type="match status" value="1"/>
</dbReference>
<evidence type="ECO:0000313" key="15">
    <source>
        <dbReference type="Proteomes" id="UP000644610"/>
    </source>
</evidence>
<proteinExistence type="predicted"/>
<keyword evidence="9" id="KW-0902">Two-component regulatory system</keyword>
<dbReference type="Gene3D" id="1.10.287.130">
    <property type="match status" value="1"/>
</dbReference>
<keyword evidence="15" id="KW-1185">Reference proteome</keyword>
<dbReference type="InterPro" id="IPR050428">
    <property type="entry name" value="TCS_sensor_his_kinase"/>
</dbReference>
<dbReference type="Proteomes" id="UP000644610">
    <property type="component" value="Unassembled WGS sequence"/>
</dbReference>
<dbReference type="Pfam" id="PF00672">
    <property type="entry name" value="HAMP"/>
    <property type="match status" value="1"/>
</dbReference>
<dbReference type="PRINTS" id="PR00344">
    <property type="entry name" value="BCTRLSENSOR"/>
</dbReference>
<dbReference type="InterPro" id="IPR036890">
    <property type="entry name" value="HATPase_C_sf"/>
</dbReference>
<evidence type="ECO:0000256" key="5">
    <source>
        <dbReference type="ARBA" id="ARBA00022679"/>
    </source>
</evidence>
<keyword evidence="10 11" id="KW-0472">Membrane</keyword>
<evidence type="ECO:0000259" key="13">
    <source>
        <dbReference type="PROSITE" id="PS50885"/>
    </source>
</evidence>
<keyword evidence="5" id="KW-0808">Transferase</keyword>
<dbReference type="Pfam" id="PF00512">
    <property type="entry name" value="HisKA"/>
    <property type="match status" value="1"/>
</dbReference>
<dbReference type="GO" id="GO:0000155">
    <property type="term" value="F:phosphorelay sensor kinase activity"/>
    <property type="evidence" value="ECO:0007669"/>
    <property type="project" value="InterPro"/>
</dbReference>
<name>A0A8J3UQE8_9ACTN</name>
<organism evidence="14 15">
    <name type="scientific">Planotetraspora silvatica</name>
    <dbReference type="NCBI Taxonomy" id="234614"/>
    <lineage>
        <taxon>Bacteria</taxon>
        <taxon>Bacillati</taxon>
        <taxon>Actinomycetota</taxon>
        <taxon>Actinomycetes</taxon>
        <taxon>Streptosporangiales</taxon>
        <taxon>Streptosporangiaceae</taxon>
        <taxon>Planotetraspora</taxon>
    </lineage>
</organism>
<dbReference type="Pfam" id="PF02518">
    <property type="entry name" value="HATPase_c"/>
    <property type="match status" value="1"/>
</dbReference>
<evidence type="ECO:0000259" key="12">
    <source>
        <dbReference type="PROSITE" id="PS50109"/>
    </source>
</evidence>
<accession>A0A8J3UQE8</accession>
<keyword evidence="6 11" id="KW-0812">Transmembrane</keyword>
<evidence type="ECO:0000256" key="11">
    <source>
        <dbReference type="SAM" id="Phobius"/>
    </source>
</evidence>
<keyword evidence="7 14" id="KW-0418">Kinase</keyword>
<dbReference type="Gene3D" id="3.30.565.10">
    <property type="entry name" value="Histidine kinase-like ATPase, C-terminal domain"/>
    <property type="match status" value="1"/>
</dbReference>